<organism evidence="2 3">
    <name type="scientific">Thermospira aquatica</name>
    <dbReference type="NCBI Taxonomy" id="2828656"/>
    <lineage>
        <taxon>Bacteria</taxon>
        <taxon>Pseudomonadati</taxon>
        <taxon>Spirochaetota</taxon>
        <taxon>Spirochaetia</taxon>
        <taxon>Brevinematales</taxon>
        <taxon>Thermospiraceae</taxon>
        <taxon>Thermospira</taxon>
    </lineage>
</organism>
<reference evidence="2" key="1">
    <citation type="submission" date="2021-04" db="EMBL/GenBank/DDBJ databases">
        <authorList>
            <person name="Postec A."/>
        </authorList>
    </citation>
    <scope>NUCLEOTIDE SEQUENCE</scope>
    <source>
        <strain evidence="2">F1F22</strain>
    </source>
</reference>
<feature type="transmembrane region" description="Helical" evidence="1">
    <location>
        <begin position="138"/>
        <end position="159"/>
    </location>
</feature>
<dbReference type="RefSeq" id="WP_271435987.1">
    <property type="nucleotide sequence ID" value="NZ_CP073355.1"/>
</dbReference>
<dbReference type="EMBL" id="CP073355">
    <property type="protein sequence ID" value="URA10860.1"/>
    <property type="molecule type" value="Genomic_DNA"/>
</dbReference>
<keyword evidence="1" id="KW-0812">Transmembrane</keyword>
<reference evidence="2" key="2">
    <citation type="submission" date="2022-06" db="EMBL/GenBank/DDBJ databases">
        <title>Thermospira aquatica gen. nov., sp. nov.</title>
        <authorList>
            <person name="Ben Ali Gam Z."/>
            <person name="Labat M."/>
        </authorList>
    </citation>
    <scope>NUCLEOTIDE SEQUENCE</scope>
    <source>
        <strain evidence="2">F1F22</strain>
    </source>
</reference>
<keyword evidence="3" id="KW-1185">Reference proteome</keyword>
<dbReference type="KEGG" id="taqu:KDW03_03375"/>
<evidence type="ECO:0008006" key="4">
    <source>
        <dbReference type="Google" id="ProtNLM"/>
    </source>
</evidence>
<protein>
    <recommendedName>
        <fullName evidence="4">PF12158 family protein</fullName>
    </recommendedName>
</protein>
<keyword evidence="1" id="KW-1133">Transmembrane helix</keyword>
<sequence length="166" mass="19626">MKQFPCSFKELTKVVLPFFVFFVGGYFFFALFFEIAEIRYALYEIKVSFRGDFERDDFAQEFPQKLREISPDFDTRLDFLWWPGQSKPFYEFVLRFAEPLPTVSQEERILTSLKGYLTNTRWYEISFSRFPPFSSKNIRFLSFLLGLFLALGVSVSLWIGGVACKK</sequence>
<feature type="transmembrane region" description="Helical" evidence="1">
    <location>
        <begin position="14"/>
        <end position="36"/>
    </location>
</feature>
<dbReference type="AlphaFoldDB" id="A0AAX3BF13"/>
<keyword evidence="1" id="KW-0472">Membrane</keyword>
<proteinExistence type="predicted"/>
<evidence type="ECO:0000313" key="3">
    <source>
        <dbReference type="Proteomes" id="UP001056539"/>
    </source>
</evidence>
<dbReference type="Proteomes" id="UP001056539">
    <property type="component" value="Chromosome"/>
</dbReference>
<evidence type="ECO:0000256" key="1">
    <source>
        <dbReference type="SAM" id="Phobius"/>
    </source>
</evidence>
<evidence type="ECO:0000313" key="2">
    <source>
        <dbReference type="EMBL" id="URA10860.1"/>
    </source>
</evidence>
<gene>
    <name evidence="2" type="ORF">KDW03_03375</name>
</gene>
<accession>A0AAX3BF13</accession>
<name>A0AAX3BF13_9SPIR</name>